<gene>
    <name evidence="3" type="ORF">ACFSKU_17245</name>
</gene>
<reference evidence="4" key="1">
    <citation type="journal article" date="2019" name="Int. J. Syst. Evol. Microbiol.">
        <title>The Global Catalogue of Microorganisms (GCM) 10K type strain sequencing project: providing services to taxonomists for standard genome sequencing and annotation.</title>
        <authorList>
            <consortium name="The Broad Institute Genomics Platform"/>
            <consortium name="The Broad Institute Genome Sequencing Center for Infectious Disease"/>
            <person name="Wu L."/>
            <person name="Ma J."/>
        </authorList>
    </citation>
    <scope>NUCLEOTIDE SEQUENCE [LARGE SCALE GENOMIC DNA]</scope>
    <source>
        <strain evidence="4">JCM 16545</strain>
    </source>
</reference>
<name>A0ABW4X2A6_9BACT</name>
<protein>
    <submittedName>
        <fullName evidence="3">Alpha/beta fold hydrolase</fullName>
    </submittedName>
</protein>
<dbReference type="InterPro" id="IPR050266">
    <property type="entry name" value="AB_hydrolase_sf"/>
</dbReference>
<evidence type="ECO:0000259" key="2">
    <source>
        <dbReference type="Pfam" id="PF00561"/>
    </source>
</evidence>
<dbReference type="Proteomes" id="UP001597369">
    <property type="component" value="Unassembled WGS sequence"/>
</dbReference>
<evidence type="ECO:0000313" key="3">
    <source>
        <dbReference type="EMBL" id="MFD2068638.1"/>
    </source>
</evidence>
<keyword evidence="4" id="KW-1185">Reference proteome</keyword>
<feature type="domain" description="AB hydrolase-1" evidence="2">
    <location>
        <begin position="22"/>
        <end position="256"/>
    </location>
</feature>
<dbReference type="InterPro" id="IPR000073">
    <property type="entry name" value="AB_hydrolase_1"/>
</dbReference>
<dbReference type="Pfam" id="PF00561">
    <property type="entry name" value="Abhydrolase_1"/>
    <property type="match status" value="1"/>
</dbReference>
<proteinExistence type="predicted"/>
<evidence type="ECO:0000256" key="1">
    <source>
        <dbReference type="ARBA" id="ARBA00022801"/>
    </source>
</evidence>
<sequence length="272" mass="31053">MSHITTNDGVQLYYEEAGEGRPLMMIHGWTFSGRFFARNVPVLAKHARVITVDLRDHGRSGKPGHGYRVARLAADLRDLLIALDLQDTVLLGWSLGAPVIWCYMELYGQEHVAAAVFVQQSPRQYFTPDWKLGHNKCYDAETLATIIAQLQNVPEKYDEQNLVNCMEQQPSEEERKMLLDEMAMSPVDARIHIMADHTVKDWRDLLLHLNLPALMLVARQDSVFPPEGPAWVGEHMPNASNVFFEESSHMLFHDEPEKFEQVVSGFLARIWS</sequence>
<dbReference type="EMBL" id="JBHUHV010000054">
    <property type="protein sequence ID" value="MFD2068638.1"/>
    <property type="molecule type" value="Genomic_DNA"/>
</dbReference>
<dbReference type="Gene3D" id="3.40.50.1820">
    <property type="entry name" value="alpha/beta hydrolase"/>
    <property type="match status" value="1"/>
</dbReference>
<dbReference type="PANTHER" id="PTHR43798:SF31">
    <property type="entry name" value="AB HYDROLASE SUPERFAMILY PROTEIN YCLE"/>
    <property type="match status" value="1"/>
</dbReference>
<comment type="caution">
    <text evidence="3">The sequence shown here is derived from an EMBL/GenBank/DDBJ whole genome shotgun (WGS) entry which is preliminary data.</text>
</comment>
<accession>A0ABW4X2A6</accession>
<dbReference type="SUPFAM" id="SSF53474">
    <property type="entry name" value="alpha/beta-Hydrolases"/>
    <property type="match status" value="1"/>
</dbReference>
<organism evidence="3 4">
    <name type="scientific">Pontibacter silvestris</name>
    <dbReference type="NCBI Taxonomy" id="2305183"/>
    <lineage>
        <taxon>Bacteria</taxon>
        <taxon>Pseudomonadati</taxon>
        <taxon>Bacteroidota</taxon>
        <taxon>Cytophagia</taxon>
        <taxon>Cytophagales</taxon>
        <taxon>Hymenobacteraceae</taxon>
        <taxon>Pontibacter</taxon>
    </lineage>
</organism>
<evidence type="ECO:0000313" key="4">
    <source>
        <dbReference type="Proteomes" id="UP001597369"/>
    </source>
</evidence>
<keyword evidence="1 3" id="KW-0378">Hydrolase</keyword>
<dbReference type="InterPro" id="IPR029058">
    <property type="entry name" value="AB_hydrolase_fold"/>
</dbReference>
<dbReference type="GO" id="GO:0016787">
    <property type="term" value="F:hydrolase activity"/>
    <property type="evidence" value="ECO:0007669"/>
    <property type="project" value="UniProtKB-KW"/>
</dbReference>
<dbReference type="PANTHER" id="PTHR43798">
    <property type="entry name" value="MONOACYLGLYCEROL LIPASE"/>
    <property type="match status" value="1"/>
</dbReference>
<dbReference type="RefSeq" id="WP_229958982.1">
    <property type="nucleotide sequence ID" value="NZ_JAJJWI010000004.1"/>
</dbReference>